<gene>
    <name evidence="2" type="ORF">IWX90DRAFT_48130</name>
</gene>
<proteinExistence type="predicted"/>
<reference evidence="2 3" key="1">
    <citation type="journal article" date="2022" name="G3 (Bethesda)">
        <title>Enemy or ally: a genomic approach to elucidate the lifestyle of Phyllosticta citrichinaensis.</title>
        <authorList>
            <person name="Buijs V.A."/>
            <person name="Groenewald J.Z."/>
            <person name="Haridas S."/>
            <person name="LaButti K.M."/>
            <person name="Lipzen A."/>
            <person name="Martin F.M."/>
            <person name="Barry K."/>
            <person name="Grigoriev I.V."/>
            <person name="Crous P.W."/>
            <person name="Seidl M.F."/>
        </authorList>
    </citation>
    <scope>NUCLEOTIDE SEQUENCE [LARGE SCALE GENOMIC DNA]</scope>
    <source>
        <strain evidence="2 3">CBS 129764</strain>
    </source>
</reference>
<evidence type="ECO:0000313" key="2">
    <source>
        <dbReference type="EMBL" id="KAK8155802.1"/>
    </source>
</evidence>
<evidence type="ECO:0000313" key="3">
    <source>
        <dbReference type="Proteomes" id="UP001456524"/>
    </source>
</evidence>
<evidence type="ECO:0008006" key="4">
    <source>
        <dbReference type="Google" id="ProtNLM"/>
    </source>
</evidence>
<organism evidence="2 3">
    <name type="scientific">Phyllosticta citrichinensis</name>
    <dbReference type="NCBI Taxonomy" id="1130410"/>
    <lineage>
        <taxon>Eukaryota</taxon>
        <taxon>Fungi</taxon>
        <taxon>Dikarya</taxon>
        <taxon>Ascomycota</taxon>
        <taxon>Pezizomycotina</taxon>
        <taxon>Dothideomycetes</taxon>
        <taxon>Dothideomycetes incertae sedis</taxon>
        <taxon>Botryosphaeriales</taxon>
        <taxon>Phyllostictaceae</taxon>
        <taxon>Phyllosticta</taxon>
    </lineage>
</organism>
<protein>
    <recommendedName>
        <fullName evidence="4">Secreted protein</fullName>
    </recommendedName>
</protein>
<feature type="signal peptide" evidence="1">
    <location>
        <begin position="1"/>
        <end position="22"/>
    </location>
</feature>
<name>A0ABR1XID6_9PEZI</name>
<dbReference type="EMBL" id="JBBWUH010000010">
    <property type="protein sequence ID" value="KAK8155802.1"/>
    <property type="molecule type" value="Genomic_DNA"/>
</dbReference>
<evidence type="ECO:0000256" key="1">
    <source>
        <dbReference type="SAM" id="SignalP"/>
    </source>
</evidence>
<comment type="caution">
    <text evidence="2">The sequence shown here is derived from an EMBL/GenBank/DDBJ whole genome shotgun (WGS) entry which is preliminary data.</text>
</comment>
<accession>A0ABR1XID6</accession>
<keyword evidence="3" id="KW-1185">Reference proteome</keyword>
<sequence length="136" mass="15115">MRLWSGLVWSGLLWRYLCTALALESDRPLASPQLGCLCFKASPQIVRQQRPPITTPSPSTANPPSLDPFVRFALHRPSCHWPRFVRLVQMLLKPTLPGARLSSPPPTSEAGSFDAIPNLALSSYISTRYQPLHLTP</sequence>
<feature type="chain" id="PRO_5047405394" description="Secreted protein" evidence="1">
    <location>
        <begin position="23"/>
        <end position="136"/>
    </location>
</feature>
<keyword evidence="1" id="KW-0732">Signal</keyword>
<dbReference type="Proteomes" id="UP001456524">
    <property type="component" value="Unassembled WGS sequence"/>
</dbReference>